<dbReference type="Gene3D" id="3.40.50.970">
    <property type="match status" value="2"/>
</dbReference>
<evidence type="ECO:0000313" key="8">
    <source>
        <dbReference type="EMBL" id="SFH14277.1"/>
    </source>
</evidence>
<feature type="domain" description="Thiamine pyrophosphate enzyme N-terminal TPP-binding" evidence="7">
    <location>
        <begin position="31"/>
        <end position="135"/>
    </location>
</feature>
<sequence>MTKLGIEFDKEAQKKLDYQLGTRELYPYAGMWVAEALKEHGVKIAFGVPGGHIWHFIDAISRIGIKTITFLHEQNAVYCGEAYAQVSGKPAVCYATVGPGVGNAVSAVQQANLSNSPIIFLCGGHEIEHDKLYNTIQESYATELMGSISKWAQRVTYPNTIKQFLTRAFKDAQSFPKGPVIMELGISCLFTQDDVKNKVWWGLWGDHATWIPDWRGEDTAKPLSSGGNPDDIAKAVKRLYEVDKPFMIFGDGATWAEASEELTELVTLAKIPFTTRRTGRAVVSEKHDYYYRGLPPFRNEIEVMVPIGVKVGFFDGYGGGWPETIQISESADQIWTYVPTSTAIVGNPKVVARQMIDYIKANSLQPPPGRDEWIKKVQQARSEAEKRRRDKAMYYGFEHPKYKQENCMHHGYISQAIADYLEEKYASKVRIMIDGYTMSDFVMPYIKAVRPAQVLSSSEQAGIGHGVAMAMGAAFAQLEQGDRTPVLALMGDSGMGNAGLEVETAARYKLPIVYLVTENNGWMPGMKYPWYGPNWDALGDQDVMGNEWEGSIQMGQERKPAMRWDKIARELGCYGEMVDRHENFTAALDRCFQAAEKGQPAVLNCMMDIQLVNKAVTSPVYCLMYAHLPWVDIPQRGKRARRAIWGKPGKFEGLVDMPKMATADPWEPLTEDEMKP</sequence>
<reference evidence="9" key="1">
    <citation type="submission" date="2016-10" db="EMBL/GenBank/DDBJ databases">
        <authorList>
            <person name="Varghese N."/>
            <person name="Submissions S."/>
        </authorList>
    </citation>
    <scope>NUCLEOTIDE SEQUENCE [LARGE SCALE GENOMIC DNA]</scope>
    <source>
        <strain evidence="9">DSM 17038</strain>
    </source>
</reference>
<dbReference type="InterPro" id="IPR045229">
    <property type="entry name" value="TPP_enz"/>
</dbReference>
<evidence type="ECO:0000256" key="1">
    <source>
        <dbReference type="ARBA" id="ARBA00001964"/>
    </source>
</evidence>
<dbReference type="PANTHER" id="PTHR18968">
    <property type="entry name" value="THIAMINE PYROPHOSPHATE ENZYMES"/>
    <property type="match status" value="1"/>
</dbReference>
<keyword evidence="9" id="KW-1185">Reference proteome</keyword>
<comment type="similarity">
    <text evidence="2 4">Belongs to the TPP enzyme family.</text>
</comment>
<dbReference type="EMBL" id="FOOX01000018">
    <property type="protein sequence ID" value="SFH14277.1"/>
    <property type="molecule type" value="Genomic_DNA"/>
</dbReference>
<dbReference type="Gene3D" id="3.40.50.1220">
    <property type="entry name" value="TPP-binding domain"/>
    <property type="match status" value="1"/>
</dbReference>
<dbReference type="Pfam" id="PF02776">
    <property type="entry name" value="TPP_enzyme_N"/>
    <property type="match status" value="1"/>
</dbReference>
<protein>
    <submittedName>
        <fullName evidence="8">Acetolactate synthase large subunit</fullName>
    </submittedName>
</protein>
<dbReference type="GO" id="GO:0030976">
    <property type="term" value="F:thiamine pyrophosphate binding"/>
    <property type="evidence" value="ECO:0007669"/>
    <property type="project" value="InterPro"/>
</dbReference>
<dbReference type="InterPro" id="IPR029061">
    <property type="entry name" value="THDP-binding"/>
</dbReference>
<dbReference type="AlphaFoldDB" id="A0A1I2XMG1"/>
<dbReference type="GO" id="GO:0005948">
    <property type="term" value="C:acetolactate synthase complex"/>
    <property type="evidence" value="ECO:0007669"/>
    <property type="project" value="TreeGrafter"/>
</dbReference>
<dbReference type="GO" id="GO:0000287">
    <property type="term" value="F:magnesium ion binding"/>
    <property type="evidence" value="ECO:0007669"/>
    <property type="project" value="InterPro"/>
</dbReference>
<dbReference type="SUPFAM" id="SSF52518">
    <property type="entry name" value="Thiamin diphosphate-binding fold (THDP-binding)"/>
    <property type="match status" value="2"/>
</dbReference>
<dbReference type="Proteomes" id="UP000199337">
    <property type="component" value="Unassembled WGS sequence"/>
</dbReference>
<dbReference type="GO" id="GO:0003984">
    <property type="term" value="F:acetolactate synthase activity"/>
    <property type="evidence" value="ECO:0007669"/>
    <property type="project" value="TreeGrafter"/>
</dbReference>
<dbReference type="Pfam" id="PF02775">
    <property type="entry name" value="TPP_enzyme_C"/>
    <property type="match status" value="1"/>
</dbReference>
<dbReference type="OrthoDB" id="4494979at2"/>
<dbReference type="InterPro" id="IPR012000">
    <property type="entry name" value="Thiamin_PyroP_enz_cen_dom"/>
</dbReference>
<dbReference type="GO" id="GO:0050660">
    <property type="term" value="F:flavin adenine dinucleotide binding"/>
    <property type="evidence" value="ECO:0007669"/>
    <property type="project" value="TreeGrafter"/>
</dbReference>
<accession>A0A1I2XMG1</accession>
<dbReference type="SUPFAM" id="SSF52467">
    <property type="entry name" value="DHS-like NAD/FAD-binding domain"/>
    <property type="match status" value="1"/>
</dbReference>
<dbReference type="InterPro" id="IPR011766">
    <property type="entry name" value="TPP_enzyme_TPP-bd"/>
</dbReference>
<dbReference type="InterPro" id="IPR029035">
    <property type="entry name" value="DHS-like_NAD/FAD-binding_dom"/>
</dbReference>
<dbReference type="STRING" id="341036.SAMN05660649_04018"/>
<dbReference type="RefSeq" id="WP_092473711.1">
    <property type="nucleotide sequence ID" value="NZ_FOOX01000018.1"/>
</dbReference>
<dbReference type="Pfam" id="PF00205">
    <property type="entry name" value="TPP_enzyme_M"/>
    <property type="match status" value="1"/>
</dbReference>
<evidence type="ECO:0000259" key="5">
    <source>
        <dbReference type="Pfam" id="PF00205"/>
    </source>
</evidence>
<evidence type="ECO:0000256" key="3">
    <source>
        <dbReference type="ARBA" id="ARBA00023052"/>
    </source>
</evidence>
<evidence type="ECO:0000259" key="7">
    <source>
        <dbReference type="Pfam" id="PF02776"/>
    </source>
</evidence>
<dbReference type="CDD" id="cd07035">
    <property type="entry name" value="TPP_PYR_POX_like"/>
    <property type="match status" value="1"/>
</dbReference>
<gene>
    <name evidence="8" type="ORF">SAMN05660649_04018</name>
</gene>
<evidence type="ECO:0000256" key="4">
    <source>
        <dbReference type="RuleBase" id="RU362132"/>
    </source>
</evidence>
<evidence type="ECO:0000259" key="6">
    <source>
        <dbReference type="Pfam" id="PF02775"/>
    </source>
</evidence>
<name>A0A1I2XMG1_9FIRM</name>
<evidence type="ECO:0000313" key="9">
    <source>
        <dbReference type="Proteomes" id="UP000199337"/>
    </source>
</evidence>
<feature type="domain" description="Thiamine pyrophosphate enzyme central" evidence="5">
    <location>
        <begin position="232"/>
        <end position="354"/>
    </location>
</feature>
<dbReference type="PANTHER" id="PTHR18968:SF166">
    <property type="entry name" value="2-HYDROXYACYL-COA LYASE 2"/>
    <property type="match status" value="1"/>
</dbReference>
<dbReference type="GO" id="GO:0009097">
    <property type="term" value="P:isoleucine biosynthetic process"/>
    <property type="evidence" value="ECO:0007669"/>
    <property type="project" value="TreeGrafter"/>
</dbReference>
<comment type="cofactor">
    <cofactor evidence="1">
        <name>thiamine diphosphate</name>
        <dbReference type="ChEBI" id="CHEBI:58937"/>
    </cofactor>
</comment>
<feature type="domain" description="Thiamine pyrophosphate enzyme TPP-binding" evidence="6">
    <location>
        <begin position="442"/>
        <end position="605"/>
    </location>
</feature>
<keyword evidence="3 4" id="KW-0786">Thiamine pyrophosphate</keyword>
<organism evidence="8 9">
    <name type="scientific">Desulfotruncus arcticus DSM 17038</name>
    <dbReference type="NCBI Taxonomy" id="1121424"/>
    <lineage>
        <taxon>Bacteria</taxon>
        <taxon>Bacillati</taxon>
        <taxon>Bacillota</taxon>
        <taxon>Clostridia</taxon>
        <taxon>Eubacteriales</taxon>
        <taxon>Desulfallaceae</taxon>
        <taxon>Desulfotruncus</taxon>
    </lineage>
</organism>
<dbReference type="InterPro" id="IPR012001">
    <property type="entry name" value="Thiamin_PyroP_enz_TPP-bd_dom"/>
</dbReference>
<evidence type="ECO:0000256" key="2">
    <source>
        <dbReference type="ARBA" id="ARBA00007812"/>
    </source>
</evidence>
<dbReference type="GO" id="GO:0009099">
    <property type="term" value="P:L-valine biosynthetic process"/>
    <property type="evidence" value="ECO:0007669"/>
    <property type="project" value="TreeGrafter"/>
</dbReference>
<proteinExistence type="inferred from homology"/>